<dbReference type="HAMAP" id="MF_00674">
    <property type="entry name" value="UPF0251"/>
    <property type="match status" value="1"/>
</dbReference>
<dbReference type="Proteomes" id="UP000826725">
    <property type="component" value="Chromosome"/>
</dbReference>
<dbReference type="KEGG" id="dbk:DGMP_10350"/>
<keyword evidence="4" id="KW-1185">Reference proteome</keyword>
<evidence type="ECO:0000256" key="1">
    <source>
        <dbReference type="ARBA" id="ARBA00009350"/>
    </source>
</evidence>
<gene>
    <name evidence="3" type="ORF">DGMP_10350</name>
</gene>
<comment type="similarity">
    <text evidence="1 2">Belongs to the UPF0251 family.</text>
</comment>
<proteinExistence type="inferred from homology"/>
<dbReference type="PANTHER" id="PTHR37478">
    <property type="match status" value="1"/>
</dbReference>
<dbReference type="RefSeq" id="WP_228856478.1">
    <property type="nucleotide sequence ID" value="NZ_AP024086.1"/>
</dbReference>
<evidence type="ECO:0000256" key="2">
    <source>
        <dbReference type="HAMAP-Rule" id="MF_00674"/>
    </source>
</evidence>
<accession>A0A8D5FEV5</accession>
<evidence type="ECO:0000313" key="3">
    <source>
        <dbReference type="EMBL" id="BCL60342.1"/>
    </source>
</evidence>
<dbReference type="InterPro" id="IPR002852">
    <property type="entry name" value="UPF0251"/>
</dbReference>
<sequence length="98" mass="10883">MSPRPKKLRRCRGKFCGLAFKPTGTPLTELEQIPLHRDELEALRLCDGKGLTQEETGRSMGVSRGTIQRIITAARKKTARALTEGAALVFVDEEEKES</sequence>
<name>A0A8D5FEV5_9BACT</name>
<dbReference type="EMBL" id="AP024086">
    <property type="protein sequence ID" value="BCL60342.1"/>
    <property type="molecule type" value="Genomic_DNA"/>
</dbReference>
<organism evidence="3 4">
    <name type="scientific">Desulfomarina profundi</name>
    <dbReference type="NCBI Taxonomy" id="2772557"/>
    <lineage>
        <taxon>Bacteria</taxon>
        <taxon>Pseudomonadati</taxon>
        <taxon>Thermodesulfobacteriota</taxon>
        <taxon>Desulfobulbia</taxon>
        <taxon>Desulfobulbales</taxon>
        <taxon>Desulfobulbaceae</taxon>
        <taxon>Desulfomarina</taxon>
    </lineage>
</organism>
<dbReference type="PANTHER" id="PTHR37478:SF2">
    <property type="entry name" value="UPF0251 PROTEIN TK0562"/>
    <property type="match status" value="1"/>
</dbReference>
<dbReference type="AlphaFoldDB" id="A0A8D5FEV5"/>
<evidence type="ECO:0000313" key="4">
    <source>
        <dbReference type="Proteomes" id="UP000826725"/>
    </source>
</evidence>
<reference evidence="3" key="1">
    <citation type="submission" date="2020-09" db="EMBL/GenBank/DDBJ databases">
        <title>Desulfogranum mesoprofundum gen. nov., sp. nov., a novel mesophilic, sulfate-reducing chemolithoautotroph isolated from a deep-sea hydrothermal vent chimney in the Suiyo Seamount.</title>
        <authorList>
            <person name="Hashimoto Y."/>
            <person name="Nakagawa S."/>
        </authorList>
    </citation>
    <scope>NUCLEOTIDE SEQUENCE</scope>
    <source>
        <strain evidence="3">KT2</strain>
    </source>
</reference>
<dbReference type="Pfam" id="PF02001">
    <property type="entry name" value="DUF134"/>
    <property type="match status" value="1"/>
</dbReference>
<protein>
    <recommendedName>
        <fullName evidence="2">UPF0251 protein DGMP_10350</fullName>
    </recommendedName>
</protein>